<accession>E4WRW9</accession>
<reference evidence="12" key="1">
    <citation type="journal article" date="2010" name="Science">
        <title>Plasticity of animal genome architecture unmasked by rapid evolution of a pelagic tunicate.</title>
        <authorList>
            <person name="Denoeud F."/>
            <person name="Henriet S."/>
            <person name="Mungpakdee S."/>
            <person name="Aury J.M."/>
            <person name="Da Silva C."/>
            <person name="Brinkmann H."/>
            <person name="Mikhaleva J."/>
            <person name="Olsen L.C."/>
            <person name="Jubin C."/>
            <person name="Canestro C."/>
            <person name="Bouquet J.M."/>
            <person name="Danks G."/>
            <person name="Poulain J."/>
            <person name="Campsteijn C."/>
            <person name="Adamski M."/>
            <person name="Cross I."/>
            <person name="Yadetie F."/>
            <person name="Muffato M."/>
            <person name="Louis A."/>
            <person name="Butcher S."/>
            <person name="Tsagkogeorga G."/>
            <person name="Konrad A."/>
            <person name="Singh S."/>
            <person name="Jensen M.F."/>
            <person name="Cong E.H."/>
            <person name="Eikeseth-Otteraa H."/>
            <person name="Noel B."/>
            <person name="Anthouard V."/>
            <person name="Porcel B.M."/>
            <person name="Kachouri-Lafond R."/>
            <person name="Nishino A."/>
            <person name="Ugolini M."/>
            <person name="Chourrout P."/>
            <person name="Nishida H."/>
            <person name="Aasland R."/>
            <person name="Huzurbazar S."/>
            <person name="Westhof E."/>
            <person name="Delsuc F."/>
            <person name="Lehrach H."/>
            <person name="Reinhardt R."/>
            <person name="Weissenbach J."/>
            <person name="Roy S.W."/>
            <person name="Artiguenave F."/>
            <person name="Postlethwait J.H."/>
            <person name="Manak J.R."/>
            <person name="Thompson E.M."/>
            <person name="Jaillon O."/>
            <person name="Du Pasquier L."/>
            <person name="Boudinot P."/>
            <person name="Liberles D.A."/>
            <person name="Volff J.N."/>
            <person name="Philippe H."/>
            <person name="Lenhard B."/>
            <person name="Roest Crollius H."/>
            <person name="Wincker P."/>
            <person name="Chourrout D."/>
        </authorList>
    </citation>
    <scope>NUCLEOTIDE SEQUENCE [LARGE SCALE GENOMIC DNA]</scope>
</reference>
<evidence type="ECO:0000256" key="7">
    <source>
        <dbReference type="ARBA" id="ARBA00056962"/>
    </source>
</evidence>
<dbReference type="InterPro" id="IPR039989">
    <property type="entry name" value="NUDT9"/>
</dbReference>
<evidence type="ECO:0000256" key="1">
    <source>
        <dbReference type="ARBA" id="ARBA00007482"/>
    </source>
</evidence>
<organism evidence="12">
    <name type="scientific">Oikopleura dioica</name>
    <name type="common">Tunicate</name>
    <dbReference type="NCBI Taxonomy" id="34765"/>
    <lineage>
        <taxon>Eukaryota</taxon>
        <taxon>Metazoa</taxon>
        <taxon>Chordata</taxon>
        <taxon>Tunicata</taxon>
        <taxon>Appendicularia</taxon>
        <taxon>Copelata</taxon>
        <taxon>Oikopleuridae</taxon>
        <taxon>Oikopleura</taxon>
    </lineage>
</organism>
<dbReference type="InterPro" id="IPR015797">
    <property type="entry name" value="NUDIX_hydrolase-like_dom_sf"/>
</dbReference>
<dbReference type="EMBL" id="FN653015">
    <property type="protein sequence ID" value="CBY20501.1"/>
    <property type="molecule type" value="Genomic_DNA"/>
</dbReference>
<dbReference type="AlphaFoldDB" id="E4WRW9"/>
<evidence type="ECO:0000256" key="2">
    <source>
        <dbReference type="ARBA" id="ARBA00012453"/>
    </source>
</evidence>
<evidence type="ECO:0000313" key="12">
    <source>
        <dbReference type="EMBL" id="CBY20501.1"/>
    </source>
</evidence>
<dbReference type="Proteomes" id="UP000001307">
    <property type="component" value="Unassembled WGS sequence"/>
</dbReference>
<sequence>MLSVIRGAMSRPKRTHFKACTGNYANTNIRRADVPNDKISFTTPFSTYQPIDFTADFVKSGPVWADPADPSELKFNTIDGSTDRTSFLGYIIENGFPQNPIGRTGVIGRGNLGKWGPNHAADPILTSWKRDERGEKIYHKISKRPILRFVAIFRKKDSEWAIPGGMCDPGENISQTLKREFAEEALNSNDFPERQESVENIFKKGIKIYQGYVDDPRNTDNAWMETQAYNFHDEIGKLDFVKLEAGDDAGAVKWTDMSSDLALYASHKDFIEKVAKLHDAHW</sequence>
<evidence type="ECO:0000256" key="4">
    <source>
        <dbReference type="ARBA" id="ARBA00030308"/>
    </source>
</evidence>
<dbReference type="PANTHER" id="PTHR13030:SF8">
    <property type="entry name" value="ADP-RIBOSE PYROPHOSPHATASE, MITOCHONDRIAL"/>
    <property type="match status" value="1"/>
</dbReference>
<evidence type="ECO:0000259" key="11">
    <source>
        <dbReference type="PROSITE" id="PS51462"/>
    </source>
</evidence>
<protein>
    <recommendedName>
        <fullName evidence="9">ADP-ribose pyrophosphatase, mitochondrial</fullName>
        <ecNumber evidence="2">3.6.1.13</ecNumber>
    </recommendedName>
    <alternativeName>
        <fullName evidence="3">ADP-ribose diphosphatase</fullName>
    </alternativeName>
    <alternativeName>
        <fullName evidence="5">ADP-ribose phosphohydrolase</fullName>
    </alternativeName>
    <alternativeName>
        <fullName evidence="4">Adenosine diphosphoribose pyrophosphatase</fullName>
    </alternativeName>
    <alternativeName>
        <fullName evidence="10">Nucleoside diphosphate-linked moiety X motif 9</fullName>
    </alternativeName>
</protein>
<evidence type="ECO:0000313" key="13">
    <source>
        <dbReference type="Proteomes" id="UP000001307"/>
    </source>
</evidence>
<evidence type="ECO:0000256" key="8">
    <source>
        <dbReference type="ARBA" id="ARBA00064968"/>
    </source>
</evidence>
<dbReference type="FunFam" id="3.90.79.10:FF:000021">
    <property type="entry name" value="ADP-ribose pyrophosphatase, mitochondrial isoform X1"/>
    <property type="match status" value="1"/>
</dbReference>
<evidence type="ECO:0000256" key="6">
    <source>
        <dbReference type="ARBA" id="ARBA00049546"/>
    </source>
</evidence>
<dbReference type="Pfam" id="PF00293">
    <property type="entry name" value="NUDIX"/>
    <property type="match status" value="1"/>
</dbReference>
<dbReference type="InParanoid" id="E4WRW9"/>
<dbReference type="FunCoup" id="E4WRW9">
    <property type="interactions" value="407"/>
</dbReference>
<comment type="catalytic activity">
    <reaction evidence="6">
        <text>ADP-D-ribose + H2O = D-ribose 5-phosphate + AMP + 2 H(+)</text>
        <dbReference type="Rhea" id="RHEA:10412"/>
        <dbReference type="ChEBI" id="CHEBI:15377"/>
        <dbReference type="ChEBI" id="CHEBI:15378"/>
        <dbReference type="ChEBI" id="CHEBI:57967"/>
        <dbReference type="ChEBI" id="CHEBI:78346"/>
        <dbReference type="ChEBI" id="CHEBI:456215"/>
        <dbReference type="EC" id="3.6.1.13"/>
    </reaction>
</comment>
<dbReference type="Gene3D" id="3.90.79.10">
    <property type="entry name" value="Nucleoside Triphosphate Pyrophosphohydrolase"/>
    <property type="match status" value="1"/>
</dbReference>
<dbReference type="SUPFAM" id="SSF55811">
    <property type="entry name" value="Nudix"/>
    <property type="match status" value="1"/>
</dbReference>
<evidence type="ECO:0000256" key="9">
    <source>
        <dbReference type="ARBA" id="ARBA00070304"/>
    </source>
</evidence>
<dbReference type="PROSITE" id="PS51462">
    <property type="entry name" value="NUDIX"/>
    <property type="match status" value="1"/>
</dbReference>
<dbReference type="OrthoDB" id="9972248at2759"/>
<proteinExistence type="inferred from homology"/>
<evidence type="ECO:0000256" key="5">
    <source>
        <dbReference type="ARBA" id="ARBA00033056"/>
    </source>
</evidence>
<dbReference type="InterPro" id="IPR000086">
    <property type="entry name" value="NUDIX_hydrolase_dom"/>
</dbReference>
<name>E4WRW9_OIKDI</name>
<comment type="subunit">
    <text evidence="8">Monomer. Interacts with GLOD4.</text>
</comment>
<evidence type="ECO:0000256" key="10">
    <source>
        <dbReference type="ARBA" id="ARBA00079599"/>
    </source>
</evidence>
<dbReference type="CDD" id="cd03670">
    <property type="entry name" value="NUDIX_ADPRase_Nudt9"/>
    <property type="match status" value="1"/>
</dbReference>
<comment type="similarity">
    <text evidence="1">Belongs to the Nudix hydrolase family. NudF subfamily.</text>
</comment>
<keyword evidence="13" id="KW-1185">Reference proteome</keyword>
<dbReference type="PANTHER" id="PTHR13030">
    <property type="entry name" value="NUDIX HYDROLASE"/>
    <property type="match status" value="1"/>
</dbReference>
<feature type="domain" description="Nudix hydrolase" evidence="11">
    <location>
        <begin position="128"/>
        <end position="277"/>
    </location>
</feature>
<comment type="function">
    <text evidence="7">Hydrolyzes ADP-ribose (ADPR) to AMP and ribose 5'-phosphate.</text>
</comment>
<gene>
    <name evidence="12" type="ORF">GSOID_T00000499001</name>
</gene>
<dbReference type="Pfam" id="PF25969">
    <property type="entry name" value="NUDT9_N"/>
    <property type="match status" value="1"/>
</dbReference>
<dbReference type="EC" id="3.6.1.13" evidence="2"/>
<dbReference type="GO" id="GO:0047631">
    <property type="term" value="F:ADP-ribose diphosphatase activity"/>
    <property type="evidence" value="ECO:0007669"/>
    <property type="project" value="UniProtKB-EC"/>
</dbReference>
<evidence type="ECO:0000256" key="3">
    <source>
        <dbReference type="ARBA" id="ARBA00030162"/>
    </source>
</evidence>